<evidence type="ECO:0000313" key="3">
    <source>
        <dbReference type="Proteomes" id="UP001222800"/>
    </source>
</evidence>
<accession>A0ABY8EAZ3</accession>
<dbReference type="CDD" id="cd00077">
    <property type="entry name" value="HDc"/>
    <property type="match status" value="1"/>
</dbReference>
<dbReference type="PANTHER" id="PTHR43155">
    <property type="entry name" value="CYCLIC DI-GMP PHOSPHODIESTERASE PA4108-RELATED"/>
    <property type="match status" value="1"/>
</dbReference>
<sequence length="208" mass="23794">MFREYIKSFKRKKFYHDIIESLIKALEAKDVYTKGHSDRVAKMAEDMCKELGIRGRKRETIHIAAHLHDIGKIGIPDGILNKTGKLTDAEWEKIKLHPTIGCDILGNSKELKEISKIVLHHHERWDGRGYPMGIKEKEIPMGSRIIAICDAIDAITSKRAYKEPMGWEFCISEIEKNLSVMFDPIFGKAALKLIPLWSQEIKKSPKAV</sequence>
<reference evidence="2 3" key="1">
    <citation type="submission" date="2023-03" db="EMBL/GenBank/DDBJ databases">
        <title>Complete genome sequence of Tepidibacter sp. SWIR-1, isolated from a deep-sea hydrothermal vent.</title>
        <authorList>
            <person name="Li X."/>
        </authorList>
    </citation>
    <scope>NUCLEOTIDE SEQUENCE [LARGE SCALE GENOMIC DNA]</scope>
    <source>
        <strain evidence="2 3">SWIR-1</strain>
    </source>
</reference>
<dbReference type="Proteomes" id="UP001222800">
    <property type="component" value="Chromosome"/>
</dbReference>
<organism evidence="2 3">
    <name type="scientific">Tepidibacter hydrothermalis</name>
    <dbReference type="NCBI Taxonomy" id="3036126"/>
    <lineage>
        <taxon>Bacteria</taxon>
        <taxon>Bacillati</taxon>
        <taxon>Bacillota</taxon>
        <taxon>Clostridia</taxon>
        <taxon>Peptostreptococcales</taxon>
        <taxon>Peptostreptococcaceae</taxon>
        <taxon>Tepidibacter</taxon>
    </lineage>
</organism>
<proteinExistence type="predicted"/>
<dbReference type="PROSITE" id="PS51832">
    <property type="entry name" value="HD_GYP"/>
    <property type="match status" value="1"/>
</dbReference>
<feature type="domain" description="HD-GYP" evidence="1">
    <location>
        <begin position="11"/>
        <end position="206"/>
    </location>
</feature>
<evidence type="ECO:0000259" key="1">
    <source>
        <dbReference type="PROSITE" id="PS51832"/>
    </source>
</evidence>
<dbReference type="NCBIfam" id="TIGR00277">
    <property type="entry name" value="HDIG"/>
    <property type="match status" value="1"/>
</dbReference>
<dbReference type="RefSeq" id="WP_277732060.1">
    <property type="nucleotide sequence ID" value="NZ_CP120733.1"/>
</dbReference>
<protein>
    <submittedName>
        <fullName evidence="2">HD domain-containing protein</fullName>
    </submittedName>
</protein>
<dbReference type="EMBL" id="CP120733">
    <property type="protein sequence ID" value="WFD10083.1"/>
    <property type="molecule type" value="Genomic_DNA"/>
</dbReference>
<dbReference type="SMART" id="SM00471">
    <property type="entry name" value="HDc"/>
    <property type="match status" value="1"/>
</dbReference>
<evidence type="ECO:0000313" key="2">
    <source>
        <dbReference type="EMBL" id="WFD10083.1"/>
    </source>
</evidence>
<dbReference type="InterPro" id="IPR037522">
    <property type="entry name" value="HD_GYP_dom"/>
</dbReference>
<dbReference type="InterPro" id="IPR003607">
    <property type="entry name" value="HD/PDEase_dom"/>
</dbReference>
<gene>
    <name evidence="2" type="ORF">P4S50_17155</name>
</gene>
<dbReference type="InterPro" id="IPR006675">
    <property type="entry name" value="HDIG_dom"/>
</dbReference>
<name>A0ABY8EAZ3_9FIRM</name>
<keyword evidence="3" id="KW-1185">Reference proteome</keyword>
<dbReference type="Pfam" id="PF13487">
    <property type="entry name" value="HD_5"/>
    <property type="match status" value="1"/>
</dbReference>
<dbReference type="SUPFAM" id="SSF109604">
    <property type="entry name" value="HD-domain/PDEase-like"/>
    <property type="match status" value="1"/>
</dbReference>
<dbReference type="Gene3D" id="1.10.3210.10">
    <property type="entry name" value="Hypothetical protein af1432"/>
    <property type="match status" value="1"/>
</dbReference>